<evidence type="ECO:0000256" key="8">
    <source>
        <dbReference type="ARBA" id="ARBA00035381"/>
    </source>
</evidence>
<evidence type="ECO:0000256" key="1">
    <source>
        <dbReference type="ARBA" id="ARBA00004173"/>
    </source>
</evidence>
<evidence type="ECO:0000256" key="3">
    <source>
        <dbReference type="ARBA" id="ARBA00022946"/>
    </source>
</evidence>
<evidence type="ECO:0000256" key="5">
    <source>
        <dbReference type="ARBA" id="ARBA00023128"/>
    </source>
</evidence>
<evidence type="ECO:0000259" key="12">
    <source>
        <dbReference type="Pfam" id="PF25131"/>
    </source>
</evidence>
<dbReference type="InParanoid" id="A0A2I4AIC7"/>
<dbReference type="GO" id="GO:0005840">
    <property type="term" value="C:ribosome"/>
    <property type="evidence" value="ECO:0007669"/>
    <property type="project" value="UniProtKB-KW"/>
</dbReference>
<dbReference type="Pfam" id="PF01281">
    <property type="entry name" value="Ribosomal_L9_N"/>
    <property type="match status" value="1"/>
</dbReference>
<feature type="compositionally biased region" description="Low complexity" evidence="9">
    <location>
        <begin position="221"/>
        <end position="242"/>
    </location>
</feature>
<evidence type="ECO:0000256" key="7">
    <source>
        <dbReference type="ARBA" id="ARBA00035194"/>
    </source>
</evidence>
<keyword evidence="5" id="KW-0496">Mitochondrion</keyword>
<comment type="similarity">
    <text evidence="2">Belongs to the bacterial ribosomal protein bL9 family.</text>
</comment>
<dbReference type="AlphaFoldDB" id="A0A2I4AIC7"/>
<keyword evidence="3" id="KW-0809">Transit peptide</keyword>
<keyword evidence="4" id="KW-0689">Ribosomal protein</keyword>
<dbReference type="InterPro" id="IPR036935">
    <property type="entry name" value="Ribosomal_bL9_N_sf"/>
</dbReference>
<organism evidence="13 14">
    <name type="scientific">Austrofundulus limnaeus</name>
    <name type="common">Annual killifish</name>
    <dbReference type="NCBI Taxonomy" id="52670"/>
    <lineage>
        <taxon>Eukaryota</taxon>
        <taxon>Metazoa</taxon>
        <taxon>Chordata</taxon>
        <taxon>Craniata</taxon>
        <taxon>Vertebrata</taxon>
        <taxon>Euteleostomi</taxon>
        <taxon>Actinopterygii</taxon>
        <taxon>Neopterygii</taxon>
        <taxon>Teleostei</taxon>
        <taxon>Neoteleostei</taxon>
        <taxon>Acanthomorphata</taxon>
        <taxon>Ovalentaria</taxon>
        <taxon>Atherinomorphae</taxon>
        <taxon>Cyprinodontiformes</taxon>
        <taxon>Rivulidae</taxon>
        <taxon>Austrofundulus</taxon>
    </lineage>
</organism>
<evidence type="ECO:0000256" key="4">
    <source>
        <dbReference type="ARBA" id="ARBA00022980"/>
    </source>
</evidence>
<dbReference type="FunFam" id="3.40.5.10:FF:000005">
    <property type="entry name" value="39S ribosomal protein L9, mitochondrial"/>
    <property type="match status" value="1"/>
</dbReference>
<evidence type="ECO:0000313" key="14">
    <source>
        <dbReference type="RefSeq" id="XP_013855273.1"/>
    </source>
</evidence>
<dbReference type="STRING" id="52670.A0A2I4AIC7"/>
<dbReference type="SUPFAM" id="SSF55658">
    <property type="entry name" value="L9 N-domain-like"/>
    <property type="match status" value="1"/>
</dbReference>
<reference evidence="14" key="1">
    <citation type="submission" date="2025-08" db="UniProtKB">
        <authorList>
            <consortium name="RefSeq"/>
        </authorList>
    </citation>
    <scope>IDENTIFICATION</scope>
    <source>
        <strain evidence="14">Quisiro</strain>
        <tissue evidence="14">Liver</tissue>
    </source>
</reference>
<evidence type="ECO:0000256" key="2">
    <source>
        <dbReference type="ARBA" id="ARBA00010605"/>
    </source>
</evidence>
<feature type="domain" description="Ribosomal protein L9" evidence="10">
    <location>
        <begin position="73"/>
        <end position="117"/>
    </location>
</feature>
<dbReference type="InterPro" id="IPR000244">
    <property type="entry name" value="Ribosomal_bL9"/>
</dbReference>
<feature type="domain" description="Large ribosomal subunit protein bL9m N-terminal" evidence="12">
    <location>
        <begin position="31"/>
        <end position="63"/>
    </location>
</feature>
<evidence type="ECO:0000256" key="9">
    <source>
        <dbReference type="SAM" id="MobiDB-lite"/>
    </source>
</evidence>
<protein>
    <recommendedName>
        <fullName evidence="7">Large ribosomal subunit protein bL9m</fullName>
    </recommendedName>
    <alternativeName>
        <fullName evidence="8">39S ribosomal protein L9, mitochondrial</fullName>
    </alternativeName>
</protein>
<feature type="unsure residue" description="E or Q" evidence="14">
    <location>
        <position position="38"/>
    </location>
</feature>
<comment type="subcellular location">
    <subcellularLocation>
        <location evidence="1">Mitochondrion</location>
    </subcellularLocation>
</comment>
<dbReference type="Pfam" id="PF25131">
    <property type="entry name" value="bL9m_N"/>
    <property type="match status" value="1"/>
</dbReference>
<evidence type="ECO:0000313" key="13">
    <source>
        <dbReference type="Proteomes" id="UP000192220"/>
    </source>
</evidence>
<gene>
    <name evidence="14" type="primary">mrpl9</name>
</gene>
<dbReference type="InterPro" id="IPR009027">
    <property type="entry name" value="Ribosomal_bL9/RNase_H1_N"/>
</dbReference>
<dbReference type="OrthoDB" id="5555409at2759"/>
<keyword evidence="13" id="KW-1185">Reference proteome</keyword>
<dbReference type="GO" id="GO:0005739">
    <property type="term" value="C:mitochondrion"/>
    <property type="evidence" value="ECO:0007669"/>
    <property type="project" value="UniProtKB-SubCell"/>
</dbReference>
<evidence type="ECO:0000256" key="6">
    <source>
        <dbReference type="ARBA" id="ARBA00023274"/>
    </source>
</evidence>
<sequence>MWSFGRGVLQDLLRQVAAVRSFSLSPAQHTVIVERMWEVPLSKLGRAPKLHPRRHRIYRLVEDLKRAPRVELELILTQPVKKLGERGDTVFVKKSFGRNKLLPQGLAVYASPENRQMFAEERRKMREGSPEERVQTRTAQMTVKYLTRYKLEITKTSDEFQLTKAVVCRQFDKKLGLVVPLHALNLPFEPIKELGEHWCEITVNGLDTVRIPMWLLPNEGVSASSQEEAEAASEASVEETTSGDTQTRHDSTAPPSEGPEKN</sequence>
<dbReference type="GO" id="GO:0006412">
    <property type="term" value="P:translation"/>
    <property type="evidence" value="ECO:0007669"/>
    <property type="project" value="InterPro"/>
</dbReference>
<dbReference type="Proteomes" id="UP000192220">
    <property type="component" value="Unplaced"/>
</dbReference>
<dbReference type="GO" id="GO:1990904">
    <property type="term" value="C:ribonucleoprotein complex"/>
    <property type="evidence" value="ECO:0007669"/>
    <property type="project" value="UniProtKB-KW"/>
</dbReference>
<proteinExistence type="inferred from homology"/>
<dbReference type="Pfam" id="PF22078">
    <property type="entry name" value="Ribosomal_bL9m_C"/>
    <property type="match status" value="1"/>
</dbReference>
<dbReference type="InterPro" id="IPR056864">
    <property type="entry name" value="MRP-L9_N"/>
</dbReference>
<feature type="region of interest" description="Disordered" evidence="9">
    <location>
        <begin position="221"/>
        <end position="262"/>
    </location>
</feature>
<dbReference type="RefSeq" id="XP_013855273.1">
    <property type="nucleotide sequence ID" value="XM_013999819.1"/>
</dbReference>
<dbReference type="InterPro" id="IPR020070">
    <property type="entry name" value="Ribosomal_bL9_N"/>
</dbReference>
<dbReference type="InterPro" id="IPR054302">
    <property type="entry name" value="Ribosomal_bL9m_C"/>
</dbReference>
<evidence type="ECO:0000259" key="10">
    <source>
        <dbReference type="Pfam" id="PF01281"/>
    </source>
</evidence>
<feature type="domain" description="Large ribosomal subunit protein bL9m C-terminal" evidence="11">
    <location>
        <begin position="132"/>
        <end position="214"/>
    </location>
</feature>
<accession>A0A2I4AIC7</accession>
<evidence type="ECO:0000259" key="11">
    <source>
        <dbReference type="Pfam" id="PF22078"/>
    </source>
</evidence>
<dbReference type="GO" id="GO:0003735">
    <property type="term" value="F:structural constituent of ribosome"/>
    <property type="evidence" value="ECO:0007669"/>
    <property type="project" value="InterPro"/>
</dbReference>
<keyword evidence="6" id="KW-0687">Ribonucleoprotein</keyword>
<dbReference type="Gene3D" id="3.40.5.10">
    <property type="entry name" value="Ribosomal protein L9, N-terminal domain"/>
    <property type="match status" value="1"/>
</dbReference>
<dbReference type="PANTHER" id="PTHR21368">
    <property type="entry name" value="50S RIBOSOMAL PROTEIN L9"/>
    <property type="match status" value="1"/>
</dbReference>
<name>A0A2I4AIC7_AUSLI</name>
<dbReference type="KEGG" id="alim:106511075"/>